<dbReference type="OrthoDB" id="6627687at2759"/>
<evidence type="ECO:0000313" key="1">
    <source>
        <dbReference type="EMBL" id="VVC34524.1"/>
    </source>
</evidence>
<proteinExistence type="predicted"/>
<dbReference type="PANTHER" id="PTHR31511">
    <property type="entry name" value="PROTEIN CBG23764"/>
    <property type="match status" value="1"/>
</dbReference>
<dbReference type="AlphaFoldDB" id="A0A5E4MSD7"/>
<keyword evidence="2" id="KW-1185">Reference proteome</keyword>
<gene>
    <name evidence="1" type="ORF">CINCED_3A004944</name>
</gene>
<dbReference type="PANTHER" id="PTHR31511:SF12">
    <property type="entry name" value="RHO TERMINATION FACTOR N-TERMINAL DOMAIN-CONTAINING PROTEIN"/>
    <property type="match status" value="1"/>
</dbReference>
<reference evidence="1 2" key="1">
    <citation type="submission" date="2019-08" db="EMBL/GenBank/DDBJ databases">
        <authorList>
            <person name="Alioto T."/>
            <person name="Alioto T."/>
            <person name="Gomez Garrido J."/>
        </authorList>
    </citation>
    <scope>NUCLEOTIDE SEQUENCE [LARGE SCALE GENOMIC DNA]</scope>
</reference>
<evidence type="ECO:0000313" key="2">
    <source>
        <dbReference type="Proteomes" id="UP000325440"/>
    </source>
</evidence>
<sequence length="261" mass="30856">MPLKFDTCKPSDIASYIKTYQNHLLISFCYNVKHKNTSKSNLVTYSDVNKPMIITKEQETEFEKENNCHIYEKSLTDLPPIKVKKKRILNEIKDLQEFMKNFFSSSLEKLANTLKPYQFKELSKHYPEQLDLIKVKITYPYEYMDSPKKYDKESLPNIDKLYTSLQLDPVHYYSTPGFAWNAMLRKKGVELELLSVIDMYLMFEQGIRGGLFQVLDILRQEKGYIFEVDLKYPEKLHDLHSDYPLAPKNVFDNEELPKFTT</sequence>
<dbReference type="Proteomes" id="UP000325440">
    <property type="component" value="Unassembled WGS sequence"/>
</dbReference>
<accession>A0A5E4MSD7</accession>
<organism evidence="1 2">
    <name type="scientific">Cinara cedri</name>
    <dbReference type="NCBI Taxonomy" id="506608"/>
    <lineage>
        <taxon>Eukaryota</taxon>
        <taxon>Metazoa</taxon>
        <taxon>Ecdysozoa</taxon>
        <taxon>Arthropoda</taxon>
        <taxon>Hexapoda</taxon>
        <taxon>Insecta</taxon>
        <taxon>Pterygota</taxon>
        <taxon>Neoptera</taxon>
        <taxon>Paraneoptera</taxon>
        <taxon>Hemiptera</taxon>
        <taxon>Sternorrhyncha</taxon>
        <taxon>Aphidomorpha</taxon>
        <taxon>Aphidoidea</taxon>
        <taxon>Aphididae</taxon>
        <taxon>Lachninae</taxon>
        <taxon>Cinara</taxon>
    </lineage>
</organism>
<protein>
    <submittedName>
        <fullName evidence="1">Uncharacterized protein</fullName>
    </submittedName>
</protein>
<dbReference type="EMBL" id="CABPRJ010000998">
    <property type="protein sequence ID" value="VVC34524.1"/>
    <property type="molecule type" value="Genomic_DNA"/>
</dbReference>
<name>A0A5E4MSD7_9HEMI</name>